<evidence type="ECO:0000313" key="2">
    <source>
        <dbReference type="EMBL" id="VAW01030.1"/>
    </source>
</evidence>
<reference evidence="2" key="1">
    <citation type="submission" date="2018-06" db="EMBL/GenBank/DDBJ databases">
        <authorList>
            <person name="Zhirakovskaya E."/>
        </authorList>
    </citation>
    <scope>NUCLEOTIDE SEQUENCE</scope>
</reference>
<protein>
    <submittedName>
        <fullName evidence="2">Substrate-specific component BioY of biotin ECF transporter</fullName>
    </submittedName>
</protein>
<name>A0A3B0S9T0_9ZZZZ</name>
<feature type="transmembrane region" description="Helical" evidence="1">
    <location>
        <begin position="20"/>
        <end position="43"/>
    </location>
</feature>
<dbReference type="InterPro" id="IPR003784">
    <property type="entry name" value="BioY"/>
</dbReference>
<dbReference type="Gene3D" id="1.10.1760.20">
    <property type="match status" value="1"/>
</dbReference>
<feature type="transmembrane region" description="Helical" evidence="1">
    <location>
        <begin position="120"/>
        <end position="138"/>
    </location>
</feature>
<dbReference type="PANTHER" id="PTHR34295">
    <property type="entry name" value="BIOTIN TRANSPORTER BIOY"/>
    <property type="match status" value="1"/>
</dbReference>
<feature type="transmembrane region" description="Helical" evidence="1">
    <location>
        <begin position="50"/>
        <end position="71"/>
    </location>
</feature>
<sequence>MGDRVLSKVVIGNETGLRKAAMVLGGTMLIAVAAQISVPFYPVPQTLQTLAVLLVGLTMGSRMGALTLVAYLAEGAMGLPVFANFGSFPSLIGPTAGFLFGFVGMAYLAGLAVEKGLARGVVSTSVTGVAVAALLYLPGVAWPMAVAGMAGFSGAWVGASADVIWSYFMAPFLIGDVVKAIIAAMVVSGGWAAVKARG</sequence>
<evidence type="ECO:0000256" key="1">
    <source>
        <dbReference type="SAM" id="Phobius"/>
    </source>
</evidence>
<feature type="transmembrane region" description="Helical" evidence="1">
    <location>
        <begin position="91"/>
        <end position="113"/>
    </location>
</feature>
<keyword evidence="1" id="KW-0472">Membrane</keyword>
<dbReference type="PANTHER" id="PTHR34295:SF1">
    <property type="entry name" value="BIOTIN TRANSPORTER BIOY"/>
    <property type="match status" value="1"/>
</dbReference>
<dbReference type="AlphaFoldDB" id="A0A3B0S9T0"/>
<dbReference type="GO" id="GO:0015225">
    <property type="term" value="F:biotin transmembrane transporter activity"/>
    <property type="evidence" value="ECO:0007669"/>
    <property type="project" value="InterPro"/>
</dbReference>
<proteinExistence type="predicted"/>
<feature type="transmembrane region" description="Helical" evidence="1">
    <location>
        <begin position="177"/>
        <end position="194"/>
    </location>
</feature>
<dbReference type="EMBL" id="UOEG01000219">
    <property type="protein sequence ID" value="VAW01030.1"/>
    <property type="molecule type" value="Genomic_DNA"/>
</dbReference>
<gene>
    <name evidence="2" type="ORF">MNBD_ALPHA07-1920</name>
</gene>
<organism evidence="2">
    <name type="scientific">hydrothermal vent metagenome</name>
    <dbReference type="NCBI Taxonomy" id="652676"/>
    <lineage>
        <taxon>unclassified sequences</taxon>
        <taxon>metagenomes</taxon>
        <taxon>ecological metagenomes</taxon>
    </lineage>
</organism>
<dbReference type="PIRSF" id="PIRSF016661">
    <property type="entry name" value="BioY"/>
    <property type="match status" value="1"/>
</dbReference>
<dbReference type="GO" id="GO:0005886">
    <property type="term" value="C:plasma membrane"/>
    <property type="evidence" value="ECO:0007669"/>
    <property type="project" value="InterPro"/>
</dbReference>
<keyword evidence="1" id="KW-1133">Transmembrane helix</keyword>
<keyword evidence="1" id="KW-0812">Transmembrane</keyword>
<accession>A0A3B0S9T0</accession>
<dbReference type="Pfam" id="PF02632">
    <property type="entry name" value="BioY"/>
    <property type="match status" value="1"/>
</dbReference>